<dbReference type="InterPro" id="IPR052740">
    <property type="entry name" value="CE4"/>
</dbReference>
<name>A0A0L8H513_OCTBM</name>
<accession>A0A0L8H513</accession>
<organism evidence="2">
    <name type="scientific">Octopus bimaculoides</name>
    <name type="common">California two-spotted octopus</name>
    <dbReference type="NCBI Taxonomy" id="37653"/>
    <lineage>
        <taxon>Eukaryota</taxon>
        <taxon>Metazoa</taxon>
        <taxon>Spiralia</taxon>
        <taxon>Lophotrochozoa</taxon>
        <taxon>Mollusca</taxon>
        <taxon>Cephalopoda</taxon>
        <taxon>Coleoidea</taxon>
        <taxon>Octopodiformes</taxon>
        <taxon>Octopoda</taxon>
        <taxon>Incirrata</taxon>
        <taxon>Octopodidae</taxon>
        <taxon>Octopus</taxon>
    </lineage>
</organism>
<dbReference type="EMBL" id="KQ419180">
    <property type="protein sequence ID" value="KOF84386.1"/>
    <property type="molecule type" value="Genomic_DNA"/>
</dbReference>
<dbReference type="AlphaFoldDB" id="A0A0L8H513"/>
<dbReference type="InterPro" id="IPR002509">
    <property type="entry name" value="NODB_dom"/>
</dbReference>
<reference evidence="2" key="1">
    <citation type="submission" date="2015-07" db="EMBL/GenBank/DDBJ databases">
        <title>MeaNS - Measles Nucleotide Surveillance Program.</title>
        <authorList>
            <person name="Tran T."/>
            <person name="Druce J."/>
        </authorList>
    </citation>
    <scope>NUCLEOTIDE SEQUENCE</scope>
    <source>
        <strain evidence="2">UCB-OBI-ISO-001</strain>
        <tissue evidence="2">Gonad</tissue>
    </source>
</reference>
<dbReference type="OrthoDB" id="504708at2759"/>
<dbReference type="InterPro" id="IPR011330">
    <property type="entry name" value="Glyco_hydro/deAcase_b/a-brl"/>
</dbReference>
<feature type="domain" description="NodB homology" evidence="1">
    <location>
        <begin position="7"/>
        <end position="131"/>
    </location>
</feature>
<dbReference type="PANTHER" id="PTHR45985">
    <property type="match status" value="1"/>
</dbReference>
<evidence type="ECO:0000259" key="1">
    <source>
        <dbReference type="Pfam" id="PF01522"/>
    </source>
</evidence>
<dbReference type="PANTHER" id="PTHR45985:SF3">
    <property type="entry name" value="CHITIN DEACETYLASE-LIKE 4"/>
    <property type="match status" value="1"/>
</dbReference>
<dbReference type="GO" id="GO:0005975">
    <property type="term" value="P:carbohydrate metabolic process"/>
    <property type="evidence" value="ECO:0007669"/>
    <property type="project" value="InterPro"/>
</dbReference>
<gene>
    <name evidence="2" type="ORF">OCBIM_22022188mg</name>
</gene>
<sequence>MNVTDIPQMVYFGFDDAVNSLVSKYYDEIFTSNHSNPNGCPITMSLYVSDHYTNYRLVKKYYDAGHEIGVHSVTHTRIDTTELISKEAKQQRDNLIKYAEVKKDDIVGWRSPFLLSAGDDQPRILNNLGFKYDITLTYRGQDHNKYDIIWPSTLDFPWPYRCFLNCPRSAVKGFWQVPVIPLFDKNNKYKCTYVDGCIQPPYNETEAFDYLWNNFNNYYKSSRAPFGLNMHAAWFVYSDYRVSAVNKFLEKILALKDVYVVSVKQVLEWMKNPTPLSKLKDFKPWSCAHPKL</sequence>
<protein>
    <recommendedName>
        <fullName evidence="1">NodB homology domain-containing protein</fullName>
    </recommendedName>
</protein>
<dbReference type="Gene3D" id="3.20.20.370">
    <property type="entry name" value="Glycoside hydrolase/deacetylase"/>
    <property type="match status" value="1"/>
</dbReference>
<proteinExistence type="predicted"/>
<dbReference type="GO" id="GO:0016810">
    <property type="term" value="F:hydrolase activity, acting on carbon-nitrogen (but not peptide) bonds"/>
    <property type="evidence" value="ECO:0007669"/>
    <property type="project" value="InterPro"/>
</dbReference>
<dbReference type="SUPFAM" id="SSF88713">
    <property type="entry name" value="Glycoside hydrolase/deacetylase"/>
    <property type="match status" value="1"/>
</dbReference>
<evidence type="ECO:0000313" key="2">
    <source>
        <dbReference type="EMBL" id="KOF84386.1"/>
    </source>
</evidence>
<dbReference type="Pfam" id="PF01522">
    <property type="entry name" value="Polysacc_deac_1"/>
    <property type="match status" value="1"/>
</dbReference>